<evidence type="ECO:0000313" key="2">
    <source>
        <dbReference type="Proteomes" id="UP000253208"/>
    </source>
</evidence>
<proteinExistence type="predicted"/>
<evidence type="ECO:0008006" key="3">
    <source>
        <dbReference type="Google" id="ProtNLM"/>
    </source>
</evidence>
<dbReference type="Pfam" id="PF09956">
    <property type="entry name" value="Phage_cement_2"/>
    <property type="match status" value="1"/>
</dbReference>
<protein>
    <recommendedName>
        <fullName evidence="3">DUF2190 family protein</fullName>
    </recommendedName>
</protein>
<evidence type="ECO:0000313" key="1">
    <source>
        <dbReference type="EMBL" id="RCH44868.1"/>
    </source>
</evidence>
<dbReference type="AlphaFoldDB" id="A0A367G300"/>
<dbReference type="Proteomes" id="UP000253208">
    <property type="component" value="Unassembled WGS sequence"/>
</dbReference>
<dbReference type="EMBL" id="PSQG01000006">
    <property type="protein sequence ID" value="RCH44868.1"/>
    <property type="molecule type" value="Genomic_DNA"/>
</dbReference>
<gene>
    <name evidence="1" type="ORF">C4886_05300</name>
</gene>
<name>A0A367G300_9FIRM</name>
<accession>A0A367G300</accession>
<dbReference type="InterPro" id="IPR011231">
    <property type="entry name" value="Phage_VT1-Sakai_H0018"/>
</dbReference>
<organism evidence="1 2">
    <name type="scientific">Blautia obeum</name>
    <dbReference type="NCBI Taxonomy" id="40520"/>
    <lineage>
        <taxon>Bacteria</taxon>
        <taxon>Bacillati</taxon>
        <taxon>Bacillota</taxon>
        <taxon>Clostridia</taxon>
        <taxon>Lachnospirales</taxon>
        <taxon>Lachnospiraceae</taxon>
        <taxon>Blautia</taxon>
    </lineage>
</organism>
<comment type="caution">
    <text evidence="1">The sequence shown here is derived from an EMBL/GenBank/DDBJ whole genome shotgun (WGS) entry which is preliminary data.</text>
</comment>
<reference evidence="1 2" key="1">
    <citation type="submission" date="2018-02" db="EMBL/GenBank/DDBJ databases">
        <title>Complete genome sequencing of Faecalibacterium prausnitzii strains isolated from the human gut.</title>
        <authorList>
            <person name="Fitzgerald B.C."/>
            <person name="Shkoporov A.N."/>
            <person name="Ross P.R."/>
            <person name="Hill C."/>
        </authorList>
    </citation>
    <scope>NUCLEOTIDE SEQUENCE [LARGE SCALE GENOMIC DNA]</scope>
    <source>
        <strain evidence="1 2">APC942/31-1</strain>
    </source>
</reference>
<dbReference type="RefSeq" id="WP_114001870.1">
    <property type="nucleotide sequence ID" value="NZ_PSQG01000006.1"/>
</dbReference>
<sequence length="128" mass="12633">MSYYGTVINDSAVIVVKAGEEIPAPAFLAVGADGKVATAGKNAIGIVLPGCDDKVTAGDDLDVQIKDIGAWTAGAAVAYGDELAVGTGGKAVKATSGAFIVGIALEAATQAGQRIAVQIVKAGYKPAD</sequence>